<organism evidence="1 2">
    <name type="scientific">Thiomonas arsenitoxydans (strain DSM 22701 / CIP 110005 / 3As)</name>
    <dbReference type="NCBI Taxonomy" id="426114"/>
    <lineage>
        <taxon>Bacteria</taxon>
        <taxon>Pseudomonadati</taxon>
        <taxon>Pseudomonadota</taxon>
        <taxon>Betaproteobacteria</taxon>
        <taxon>Burkholderiales</taxon>
        <taxon>Thiomonas</taxon>
    </lineage>
</organism>
<accession>A0ABM9T7U8</accession>
<dbReference type="Proteomes" id="UP000078599">
    <property type="component" value="Unassembled WGS sequence"/>
</dbReference>
<keyword evidence="2" id="KW-1185">Reference proteome</keyword>
<dbReference type="EMBL" id="CTRI01000028">
    <property type="protein sequence ID" value="CQR36782.1"/>
    <property type="molecule type" value="Genomic_DNA"/>
</dbReference>
<comment type="caution">
    <text evidence="1">The sequence shown here is derived from an EMBL/GenBank/DDBJ whole genome shotgun (WGS) entry which is preliminary data.</text>
</comment>
<reference evidence="1 2" key="1">
    <citation type="submission" date="2015-03" db="EMBL/GenBank/DDBJ databases">
        <authorList>
            <person name="Regsiter A."/>
            <person name="william w."/>
        </authorList>
    </citation>
    <scope>NUCLEOTIDE SEQUENCE [LARGE SCALE GENOMIC DNA]</scope>
    <source>
        <strain evidence="1 2">CB1</strain>
    </source>
</reference>
<name>A0ABM9T7U8_THIA3</name>
<protein>
    <submittedName>
        <fullName evidence="1">Uncharacterized protein</fullName>
    </submittedName>
</protein>
<proteinExistence type="predicted"/>
<evidence type="ECO:0000313" key="1">
    <source>
        <dbReference type="EMBL" id="CQR36782.1"/>
    </source>
</evidence>
<sequence>MHMAVERGLQRVARGVDPLPFAGQRVWAGGVQLPVARQPAHAIGLHAQGVRRLQLAHAAQDGTRRRHHGVQRKQVMQRDRVDRSIDATCGEQRRQARCEAQARAVLREVERLHAEAVACQQQALAAWVPQREGEHAVEPAHTVFAPLRVGLEEDLGIAAGDEAPAQLAQFSAQRAVVVDDAVEHQHAAGVGVAHGLVARLAQVDDRQSGMSERDRAAVPLIGMVRPAGLERIAHALDGGKIGRLAVEAQFTADAAHIASGA</sequence>
<evidence type="ECO:0000313" key="2">
    <source>
        <dbReference type="Proteomes" id="UP000078599"/>
    </source>
</evidence>
<gene>
    <name evidence="1" type="ORF">THICB1_60006</name>
</gene>